<gene>
    <name evidence="1" type="ORF">LCGC14_0322890</name>
</gene>
<comment type="caution">
    <text evidence="1">The sequence shown here is derived from an EMBL/GenBank/DDBJ whole genome shotgun (WGS) entry which is preliminary data.</text>
</comment>
<reference evidence="1" key="1">
    <citation type="journal article" date="2015" name="Nature">
        <title>Complex archaea that bridge the gap between prokaryotes and eukaryotes.</title>
        <authorList>
            <person name="Spang A."/>
            <person name="Saw J.H."/>
            <person name="Jorgensen S.L."/>
            <person name="Zaremba-Niedzwiedzka K."/>
            <person name="Martijn J."/>
            <person name="Lind A.E."/>
            <person name="van Eijk R."/>
            <person name="Schleper C."/>
            <person name="Guy L."/>
            <person name="Ettema T.J."/>
        </authorList>
    </citation>
    <scope>NUCLEOTIDE SEQUENCE</scope>
</reference>
<proteinExistence type="predicted"/>
<accession>A0A0F9TII9</accession>
<dbReference type="EMBL" id="LAZR01000220">
    <property type="protein sequence ID" value="KKN81070.1"/>
    <property type="molecule type" value="Genomic_DNA"/>
</dbReference>
<name>A0A0F9TII9_9ZZZZ</name>
<dbReference type="AlphaFoldDB" id="A0A0F9TII9"/>
<evidence type="ECO:0000313" key="1">
    <source>
        <dbReference type="EMBL" id="KKN81070.1"/>
    </source>
</evidence>
<sequence length="99" mass="11252">MSADNWSVCPKCLLAAQAKHEAAKREVADTYGKIPVAEFDEKRKALGAEPTADNQEESLREDYEFFLSRAGLFTAHYTCHCSVCRFGHIFKHEERISLE</sequence>
<organism evidence="1">
    <name type="scientific">marine sediment metagenome</name>
    <dbReference type="NCBI Taxonomy" id="412755"/>
    <lineage>
        <taxon>unclassified sequences</taxon>
        <taxon>metagenomes</taxon>
        <taxon>ecological metagenomes</taxon>
    </lineage>
</organism>
<protein>
    <submittedName>
        <fullName evidence="1">Uncharacterized protein</fullName>
    </submittedName>
</protein>